<organism evidence="6 7">
    <name type="scientific">Aureococcus anophagefferens</name>
    <name type="common">Harmful bloom alga</name>
    <dbReference type="NCBI Taxonomy" id="44056"/>
    <lineage>
        <taxon>Eukaryota</taxon>
        <taxon>Sar</taxon>
        <taxon>Stramenopiles</taxon>
        <taxon>Ochrophyta</taxon>
        <taxon>Pelagophyceae</taxon>
        <taxon>Pelagomonadales</taxon>
        <taxon>Pelagomonadaceae</taxon>
        <taxon>Aureococcus</taxon>
    </lineage>
</organism>
<dbReference type="Pfam" id="PF07974">
    <property type="entry name" value="EGF_2"/>
    <property type="match status" value="2"/>
</dbReference>
<sequence length="471" mass="50850">MMRLLSLALALGLAAASCPNSCSGHGTCGSDDTCTCYQDWVMGDQEGGDCSDRKCPYQVAWSASPDRDGNIHTYAECAGVGICDRSTGDCECFEGYTGKGCGIQTCPNDCSGHGACTYAEDAPFGTVWGDYYTAKSNSLTGLGTEPVTLAQAPAWDSGKVKLCVCEPGYTDIDCSRRMCPKGNDVLDERLNLVTALKYQVQNVTLIAAGETGDGITYNPSGEVCNGGFGDSTNGGWYGKYESNNWARGATSIAGFNGQNSDNWDPDCFKDFLNKSFALTFTSKMNQSYTTKPLVLNETNVFNISKAFSFDVRKALVELPNYVIDDVDVDCSLQYVHQNLTSLYPALSCLIAFTGDTVMGPQYLLEVETDECLDGCTPKLENPVSLKSHSRANITGGVIGGNTQKMGTAPFLQYKGNVTSMPDIFSFVKEQVTADYNSYECGRRGKCDYSTGECECFEGYMGDRCQMQTALI</sequence>
<reference evidence="6 7" key="1">
    <citation type="submission" date="2024-03" db="EMBL/GenBank/DDBJ databases">
        <title>Aureococcus anophagefferens CCMP1851 and Kratosvirus quantuckense: Draft genome of a second virus-susceptible host strain in the model system.</title>
        <authorList>
            <person name="Chase E."/>
            <person name="Truchon A.R."/>
            <person name="Schepens W."/>
            <person name="Wilhelm S.W."/>
        </authorList>
    </citation>
    <scope>NUCLEOTIDE SEQUENCE [LARGE SCALE GENOMIC DNA]</scope>
    <source>
        <strain evidence="6 7">CCMP1851</strain>
    </source>
</reference>
<evidence type="ECO:0000256" key="3">
    <source>
        <dbReference type="PROSITE-ProRule" id="PRU00076"/>
    </source>
</evidence>
<keyword evidence="3" id="KW-0245">EGF-like domain</keyword>
<evidence type="ECO:0000256" key="4">
    <source>
        <dbReference type="SAM" id="SignalP"/>
    </source>
</evidence>
<proteinExistence type="predicted"/>
<keyword evidence="7" id="KW-1185">Reference proteome</keyword>
<dbReference type="PANTHER" id="PTHR14949:SF56">
    <property type="entry name" value="EGF-LIKE-DOMAIN, MULTIPLE 7"/>
    <property type="match status" value="1"/>
</dbReference>
<evidence type="ECO:0000256" key="2">
    <source>
        <dbReference type="ARBA" id="ARBA00023157"/>
    </source>
</evidence>
<dbReference type="PROSITE" id="PS51257">
    <property type="entry name" value="PROKAR_LIPOPROTEIN"/>
    <property type="match status" value="1"/>
</dbReference>
<evidence type="ECO:0000256" key="1">
    <source>
        <dbReference type="ARBA" id="ARBA00022729"/>
    </source>
</evidence>
<dbReference type="InterPro" id="IPR000742">
    <property type="entry name" value="EGF"/>
</dbReference>
<dbReference type="PROSITE" id="PS50026">
    <property type="entry name" value="EGF_3"/>
    <property type="match status" value="1"/>
</dbReference>
<accession>A0ABR1G8E7</accession>
<dbReference type="InterPro" id="IPR013111">
    <property type="entry name" value="EGF_extracell"/>
</dbReference>
<keyword evidence="1 4" id="KW-0732">Signal</keyword>
<evidence type="ECO:0000259" key="5">
    <source>
        <dbReference type="PROSITE" id="PS50026"/>
    </source>
</evidence>
<dbReference type="Gene3D" id="2.10.25.10">
    <property type="entry name" value="Laminin"/>
    <property type="match status" value="2"/>
</dbReference>
<evidence type="ECO:0000313" key="7">
    <source>
        <dbReference type="Proteomes" id="UP001363151"/>
    </source>
</evidence>
<dbReference type="PANTHER" id="PTHR14949">
    <property type="entry name" value="EGF-LIKE-DOMAIN, MULTIPLE 7, 8"/>
    <property type="match status" value="1"/>
</dbReference>
<dbReference type="EMBL" id="JBBJCI010000043">
    <property type="protein sequence ID" value="KAK7249582.1"/>
    <property type="molecule type" value="Genomic_DNA"/>
</dbReference>
<comment type="caution">
    <text evidence="3">Lacks conserved residue(s) required for the propagation of feature annotation.</text>
</comment>
<gene>
    <name evidence="6" type="ORF">SO694_0031703</name>
</gene>
<feature type="chain" id="PRO_5047167621" evidence="4">
    <location>
        <begin position="17"/>
        <end position="471"/>
    </location>
</feature>
<comment type="caution">
    <text evidence="6">The sequence shown here is derived from an EMBL/GenBank/DDBJ whole genome shotgun (WGS) entry which is preliminary data.</text>
</comment>
<evidence type="ECO:0000313" key="6">
    <source>
        <dbReference type="EMBL" id="KAK7249582.1"/>
    </source>
</evidence>
<dbReference type="InterPro" id="IPR050969">
    <property type="entry name" value="Dev_Signal_Modulators"/>
</dbReference>
<name>A0ABR1G8E7_AURAN</name>
<dbReference type="PROSITE" id="PS00022">
    <property type="entry name" value="EGF_1"/>
    <property type="match status" value="2"/>
</dbReference>
<dbReference type="PRINTS" id="PR00011">
    <property type="entry name" value="EGFLAMININ"/>
</dbReference>
<protein>
    <submittedName>
        <fullName evidence="6">Tenascin-like protein</fullName>
    </submittedName>
</protein>
<feature type="signal peptide" evidence="4">
    <location>
        <begin position="1"/>
        <end position="16"/>
    </location>
</feature>
<dbReference type="Proteomes" id="UP001363151">
    <property type="component" value="Unassembled WGS sequence"/>
</dbReference>
<feature type="domain" description="EGF-like" evidence="5">
    <location>
        <begin position="432"/>
        <end position="465"/>
    </location>
</feature>
<keyword evidence="2 3" id="KW-1015">Disulfide bond</keyword>
<dbReference type="PROSITE" id="PS01186">
    <property type="entry name" value="EGF_2"/>
    <property type="match status" value="2"/>
</dbReference>
<feature type="disulfide bond" evidence="3">
    <location>
        <begin position="455"/>
        <end position="464"/>
    </location>
</feature>